<comment type="caution">
    <text evidence="1">The sequence shown here is derived from an EMBL/GenBank/DDBJ whole genome shotgun (WGS) entry which is preliminary data.</text>
</comment>
<organism evidence="1 2">
    <name type="scientific">Streptococcus thermophilus M17PTZA496</name>
    <dbReference type="NCBI Taxonomy" id="1433289"/>
    <lineage>
        <taxon>Bacteria</taxon>
        <taxon>Bacillati</taxon>
        <taxon>Bacillota</taxon>
        <taxon>Bacilli</taxon>
        <taxon>Lactobacillales</taxon>
        <taxon>Streptococcaceae</taxon>
        <taxon>Streptococcus</taxon>
    </lineage>
</organism>
<sequence>MVVFDLLDCPIVDSSGFTTPLFFEGHQFPGTARGIGCFPDFHRLLLCHDSTYYPLSTDFSLGRFSKHRALILLRARISSGEFWEFEEII</sequence>
<dbReference type="HOGENOM" id="CLU_2453472_0_0_9"/>
<evidence type="ECO:0000313" key="2">
    <source>
        <dbReference type="Proteomes" id="UP000024559"/>
    </source>
</evidence>
<dbReference type="Proteomes" id="UP000024559">
    <property type="component" value="Chromosome"/>
</dbReference>
<protein>
    <submittedName>
        <fullName evidence="1">Uncharacterized protein</fullName>
    </submittedName>
</protein>
<reference evidence="2" key="1">
    <citation type="submission" date="2013-12" db="EMBL/GenBank/DDBJ databases">
        <title>Genome sequences of Streptococcus thermophilus strains MTH17CL396 and M17PTZA496 isolated from Fontina cheese in Valle d'Aosta region (Italy).</title>
        <authorList>
            <person name="Treu L."/>
            <person name="Giacomini A."/>
            <person name="Corich V."/>
            <person name="Vendramin V."/>
            <person name="Bovo B."/>
        </authorList>
    </citation>
    <scope>NUCLEOTIDE SEQUENCE [LARGE SCALE GENOMIC DNA]</scope>
    <source>
        <strain evidence="2">M17PTZA496</strain>
    </source>
</reference>
<name>A0A0E2Q1I5_STRTR</name>
<dbReference type="RefSeq" id="WP_157795601.1">
    <property type="nucleotide sequence ID" value="NZ_CM002372.1"/>
</dbReference>
<evidence type="ECO:0000313" key="1">
    <source>
        <dbReference type="EMBL" id="ETW88590.1"/>
    </source>
</evidence>
<dbReference type="EMBL" id="AZJT01000061">
    <property type="protein sequence ID" value="ETW88590.1"/>
    <property type="molecule type" value="Genomic_DNA"/>
</dbReference>
<accession>A0A0E2Q1I5</accession>
<dbReference type="AlphaFoldDB" id="A0A0E2Q1I5"/>
<proteinExistence type="predicted"/>
<gene>
    <name evidence="1" type="ORF">X841_08685</name>
</gene>